<proteinExistence type="predicted"/>
<dbReference type="Proteomes" id="UP000033101">
    <property type="component" value="Chromosome"/>
</dbReference>
<protein>
    <submittedName>
        <fullName evidence="1">Uncharacterized protein</fullName>
    </submittedName>
</protein>
<evidence type="ECO:0000313" key="2">
    <source>
        <dbReference type="Proteomes" id="UP000033101"/>
    </source>
</evidence>
<dbReference type="InterPro" id="IPR027417">
    <property type="entry name" value="P-loop_NTPase"/>
</dbReference>
<dbReference type="HOGENOM" id="CLU_803187_0_0_2"/>
<sequence>MVLGEVLGLRDSIGEIQEAIADFDVGKRLNVAIIAEPLGGKTTLINEIEKLNISRATKITFSGIVRDKRETSLPEDAKRVVILDNCHFLYMRKPGGFDVFYEFLNMVSSQDRIFITTWNTFSWKYLNEVFRLDKYFPVLISVPPFKKENFEDLLLRKYEEGEIIFGNDEEAKEEALVYIEDYPLELASLGRKIYLPILRINLSYLKKCILNRKEKEKKEEKETVENRVFGEIYRESKGNPGIALRVWEIGIDYPRIEPDDVPHFSYDIELEQEEAFVLELILSYQGLRKSEIVDTIDSTLRTDEILFQLLNQELIFEHEDGSFRVRPEALRSVIAYLEKFRLVW</sequence>
<evidence type="ECO:0000313" key="1">
    <source>
        <dbReference type="EMBL" id="AKB78505.1"/>
    </source>
</evidence>
<gene>
    <name evidence="1" type="ORF">MSHOH_2022</name>
</gene>
<keyword evidence="2" id="KW-1185">Reference proteome</keyword>
<dbReference type="STRING" id="1434110.MSHOH_2022"/>
<dbReference type="PATRIC" id="fig|1434110.4.peg.2571"/>
<dbReference type="AlphaFoldDB" id="A0A0E3WU96"/>
<dbReference type="EMBL" id="CP009516">
    <property type="protein sequence ID" value="AKB78505.1"/>
    <property type="molecule type" value="Genomic_DNA"/>
</dbReference>
<dbReference type="KEGG" id="mhor:MSHOH_2022"/>
<name>A0A0E3WU96_9EURY</name>
<accession>A0A0E3WU96</accession>
<reference evidence="1 2" key="1">
    <citation type="submission" date="2014-07" db="EMBL/GenBank/DDBJ databases">
        <title>Methanogenic archaea and the global carbon cycle.</title>
        <authorList>
            <person name="Henriksen J.R."/>
            <person name="Luke J."/>
            <person name="Reinhart S."/>
            <person name="Benedict M.N."/>
            <person name="Youngblut N.D."/>
            <person name="Metcalf M.E."/>
            <person name="Whitaker R.J."/>
            <person name="Metcalf W.W."/>
        </authorList>
    </citation>
    <scope>NUCLEOTIDE SEQUENCE [LARGE SCALE GENOMIC DNA]</scope>
    <source>
        <strain evidence="1 2">HB-1</strain>
    </source>
</reference>
<organism evidence="1 2">
    <name type="scientific">Methanosarcina horonobensis HB-1 = JCM 15518</name>
    <dbReference type="NCBI Taxonomy" id="1434110"/>
    <lineage>
        <taxon>Archaea</taxon>
        <taxon>Methanobacteriati</taxon>
        <taxon>Methanobacteriota</taxon>
        <taxon>Stenosarchaea group</taxon>
        <taxon>Methanomicrobia</taxon>
        <taxon>Methanosarcinales</taxon>
        <taxon>Methanosarcinaceae</taxon>
        <taxon>Methanosarcina</taxon>
    </lineage>
</organism>
<dbReference type="SUPFAM" id="SSF52540">
    <property type="entry name" value="P-loop containing nucleoside triphosphate hydrolases"/>
    <property type="match status" value="1"/>
</dbReference>